<dbReference type="AlphaFoldDB" id="A0A174CH77"/>
<evidence type="ECO:0000313" key="2">
    <source>
        <dbReference type="EMBL" id="CUO12267.1"/>
    </source>
</evidence>
<dbReference type="PANTHER" id="PTHR34107:SF4">
    <property type="entry name" value="SLL1222 PROTEIN"/>
    <property type="match status" value="1"/>
</dbReference>
<dbReference type="EMBL" id="CYZA01000011">
    <property type="protein sequence ID" value="CUO12267.1"/>
    <property type="molecule type" value="Genomic_DNA"/>
</dbReference>
<dbReference type="CDD" id="cd06260">
    <property type="entry name" value="DUF820-like"/>
    <property type="match status" value="1"/>
</dbReference>
<dbReference type="Proteomes" id="UP000095447">
    <property type="component" value="Unassembled WGS sequence"/>
</dbReference>
<feature type="domain" description="Putative restriction endonuclease" evidence="1">
    <location>
        <begin position="13"/>
        <end position="150"/>
    </location>
</feature>
<dbReference type="RefSeq" id="WP_055053606.1">
    <property type="nucleotide sequence ID" value="NZ_CYZA01000011.1"/>
</dbReference>
<evidence type="ECO:0000313" key="3">
    <source>
        <dbReference type="Proteomes" id="UP000095447"/>
    </source>
</evidence>
<dbReference type="InterPro" id="IPR008538">
    <property type="entry name" value="Uma2"/>
</dbReference>
<dbReference type="Pfam" id="PF05685">
    <property type="entry name" value="Uma2"/>
    <property type="match status" value="1"/>
</dbReference>
<gene>
    <name evidence="2" type="ORF">ERS852395_02123</name>
</gene>
<dbReference type="InterPro" id="IPR011335">
    <property type="entry name" value="Restrct_endonuc-II-like"/>
</dbReference>
<accession>A0A174CH77</accession>
<evidence type="ECO:0000259" key="1">
    <source>
        <dbReference type="Pfam" id="PF05685"/>
    </source>
</evidence>
<proteinExistence type="predicted"/>
<reference evidence="2 3" key="1">
    <citation type="submission" date="2015-09" db="EMBL/GenBank/DDBJ databases">
        <authorList>
            <consortium name="Pathogen Informatics"/>
        </authorList>
    </citation>
    <scope>NUCLEOTIDE SEQUENCE [LARGE SCALE GENOMIC DNA]</scope>
    <source>
        <strain evidence="2 3">2789STDY5608838</strain>
    </source>
</reference>
<dbReference type="InterPro" id="IPR012296">
    <property type="entry name" value="Nuclease_put_TT1808"/>
</dbReference>
<name>A0A174CH77_9FIRM</name>
<sequence>MPLLKEEAYTIDDIYALPDGERAELIDGRMYMMAPPSRKHQRISTRLVSIIDRYIEEHKGKCEVYAAPFAVYLDERSNTYVEPDISVICDPDKLDDRGCKGAPDWIIEIVSPASKKMDYLLKLLKYRSAGVKEYWIVDPEKNRVIVYNFTGDESVNDYTLQDFVKVGIYEDFVIDFGSMEL</sequence>
<dbReference type="PANTHER" id="PTHR34107">
    <property type="entry name" value="SLL0198 PROTEIN-RELATED"/>
    <property type="match status" value="1"/>
</dbReference>
<protein>
    <submittedName>
        <fullName evidence="2">Uncharacterized protein conserved in cyanobacteria</fullName>
    </submittedName>
</protein>
<dbReference type="SUPFAM" id="SSF52980">
    <property type="entry name" value="Restriction endonuclease-like"/>
    <property type="match status" value="1"/>
</dbReference>
<dbReference type="Gene3D" id="3.90.1570.10">
    <property type="entry name" value="tt1808, chain A"/>
    <property type="match status" value="1"/>
</dbReference>
<organism evidence="2 3">
    <name type="scientific">Blautia obeum</name>
    <dbReference type="NCBI Taxonomy" id="40520"/>
    <lineage>
        <taxon>Bacteria</taxon>
        <taxon>Bacillati</taxon>
        <taxon>Bacillota</taxon>
        <taxon>Clostridia</taxon>
        <taxon>Lachnospirales</taxon>
        <taxon>Lachnospiraceae</taxon>
        <taxon>Blautia</taxon>
    </lineage>
</organism>